<evidence type="ECO:0000256" key="12">
    <source>
        <dbReference type="ARBA" id="ARBA00023277"/>
    </source>
</evidence>
<evidence type="ECO:0000256" key="11">
    <source>
        <dbReference type="ARBA" id="ARBA00023253"/>
    </source>
</evidence>
<dbReference type="GO" id="GO:0006004">
    <property type="term" value="P:fucose metabolic process"/>
    <property type="evidence" value="ECO:0007669"/>
    <property type="project" value="UniProtKB-KW"/>
</dbReference>
<protein>
    <recommendedName>
        <fullName evidence="13">O-fucosyltransferase family protein</fullName>
    </recommendedName>
</protein>
<keyword evidence="10" id="KW-0325">Glycoprotein</keyword>
<dbReference type="GO" id="GO:0009507">
    <property type="term" value="C:chloroplast"/>
    <property type="evidence" value="ECO:0007669"/>
    <property type="project" value="TreeGrafter"/>
</dbReference>
<evidence type="ECO:0000256" key="13">
    <source>
        <dbReference type="ARBA" id="ARBA00030350"/>
    </source>
</evidence>
<dbReference type="GO" id="GO:0016757">
    <property type="term" value="F:glycosyltransferase activity"/>
    <property type="evidence" value="ECO:0007669"/>
    <property type="project" value="UniProtKB-KW"/>
</dbReference>
<reference evidence="15" key="1">
    <citation type="journal article" date="2013" name="J. Plant Res.">
        <title>Effect of fungi and light on seed germination of three Opuntia species from semiarid lands of central Mexico.</title>
        <authorList>
            <person name="Delgado-Sanchez P."/>
            <person name="Jimenez-Bremont J.F."/>
            <person name="Guerrero-Gonzalez Mde L."/>
            <person name="Flores J."/>
        </authorList>
    </citation>
    <scope>NUCLEOTIDE SEQUENCE</scope>
    <source>
        <tissue evidence="15">Cladode</tissue>
    </source>
</reference>
<dbReference type="AlphaFoldDB" id="A0A7C9ANY1"/>
<dbReference type="GO" id="GO:0016020">
    <property type="term" value="C:membrane"/>
    <property type="evidence" value="ECO:0007669"/>
    <property type="project" value="UniProtKB-SubCell"/>
</dbReference>
<dbReference type="PIRSF" id="PIRSF009360">
    <property type="entry name" value="UCP009360"/>
    <property type="match status" value="1"/>
</dbReference>
<dbReference type="FunFam" id="3.40.50.11350:FF:000011">
    <property type="entry name" value="O-fucosyltransferase 28"/>
    <property type="match status" value="1"/>
</dbReference>
<evidence type="ECO:0000256" key="8">
    <source>
        <dbReference type="ARBA" id="ARBA00022989"/>
    </source>
</evidence>
<evidence type="ECO:0000256" key="9">
    <source>
        <dbReference type="ARBA" id="ARBA00023136"/>
    </source>
</evidence>
<evidence type="ECO:0000256" key="6">
    <source>
        <dbReference type="ARBA" id="ARBA00022692"/>
    </source>
</evidence>
<reference evidence="15" key="2">
    <citation type="submission" date="2020-07" db="EMBL/GenBank/DDBJ databases">
        <authorList>
            <person name="Vera ALvarez R."/>
            <person name="Arias-Moreno D.M."/>
            <person name="Jimenez-Jacinto V."/>
            <person name="Jimenez-Bremont J.F."/>
            <person name="Swaminathan K."/>
            <person name="Moose S.P."/>
            <person name="Guerrero-Gonzalez M.L."/>
            <person name="Marino-Ramirez L."/>
            <person name="Landsman D."/>
            <person name="Rodriguez-Kessler M."/>
            <person name="Delgado-Sanchez P."/>
        </authorList>
    </citation>
    <scope>NUCLEOTIDE SEQUENCE</scope>
    <source>
        <tissue evidence="15">Cladode</tissue>
    </source>
</reference>
<evidence type="ECO:0000256" key="4">
    <source>
        <dbReference type="ARBA" id="ARBA00022676"/>
    </source>
</evidence>
<accession>A0A7C9ANY1</accession>
<keyword evidence="4" id="KW-0328">Glycosyltransferase</keyword>
<evidence type="ECO:0000256" key="14">
    <source>
        <dbReference type="SAM" id="Phobius"/>
    </source>
</evidence>
<evidence type="ECO:0000256" key="3">
    <source>
        <dbReference type="ARBA" id="ARBA00007737"/>
    </source>
</evidence>
<comment type="similarity">
    <text evidence="3">Belongs to the glycosyltransferase GT106 family.</text>
</comment>
<keyword evidence="9 14" id="KW-0472">Membrane</keyword>
<evidence type="ECO:0000256" key="10">
    <source>
        <dbReference type="ARBA" id="ARBA00023180"/>
    </source>
</evidence>
<organism evidence="15">
    <name type="scientific">Opuntia streptacantha</name>
    <name type="common">Prickly pear cactus</name>
    <name type="synonym">Opuntia cardona</name>
    <dbReference type="NCBI Taxonomy" id="393608"/>
    <lineage>
        <taxon>Eukaryota</taxon>
        <taxon>Viridiplantae</taxon>
        <taxon>Streptophyta</taxon>
        <taxon>Embryophyta</taxon>
        <taxon>Tracheophyta</taxon>
        <taxon>Spermatophyta</taxon>
        <taxon>Magnoliopsida</taxon>
        <taxon>eudicotyledons</taxon>
        <taxon>Gunneridae</taxon>
        <taxon>Pentapetalae</taxon>
        <taxon>Caryophyllales</taxon>
        <taxon>Cactineae</taxon>
        <taxon>Cactaceae</taxon>
        <taxon>Opuntioideae</taxon>
        <taxon>Opuntia</taxon>
    </lineage>
</organism>
<dbReference type="CDD" id="cd11299">
    <property type="entry name" value="O-FucT_plant"/>
    <property type="match status" value="1"/>
</dbReference>
<name>A0A7C9ANY1_OPUST</name>
<keyword evidence="12" id="KW-0119">Carbohydrate metabolism</keyword>
<proteinExistence type="inferred from homology"/>
<evidence type="ECO:0000313" key="15">
    <source>
        <dbReference type="EMBL" id="MBA4670355.1"/>
    </source>
</evidence>
<dbReference type="PANTHER" id="PTHR31741:SF51">
    <property type="entry name" value="RHAMNOGALACTURONAN I RHAMNOSYLTRANSFERASE 1"/>
    <property type="match status" value="1"/>
</dbReference>
<evidence type="ECO:0000256" key="2">
    <source>
        <dbReference type="ARBA" id="ARBA00004881"/>
    </source>
</evidence>
<dbReference type="PANTHER" id="PTHR31741">
    <property type="entry name" value="OS02G0726500 PROTEIN-RELATED"/>
    <property type="match status" value="1"/>
</dbReference>
<dbReference type="EMBL" id="GISG01247343">
    <property type="protein sequence ID" value="MBA4670355.1"/>
    <property type="molecule type" value="Transcribed_RNA"/>
</dbReference>
<comment type="subcellular location">
    <subcellularLocation>
        <location evidence="1">Membrane</location>
        <topology evidence="1">Single-pass type II membrane protein</topology>
    </subcellularLocation>
</comment>
<evidence type="ECO:0000256" key="1">
    <source>
        <dbReference type="ARBA" id="ARBA00004606"/>
    </source>
</evidence>
<keyword evidence="7" id="KW-0735">Signal-anchor</keyword>
<keyword evidence="11" id="KW-0294">Fucose metabolism</keyword>
<evidence type="ECO:0000256" key="7">
    <source>
        <dbReference type="ARBA" id="ARBA00022968"/>
    </source>
</evidence>
<dbReference type="Pfam" id="PF10250">
    <property type="entry name" value="O-FucT"/>
    <property type="match status" value="1"/>
</dbReference>
<sequence length="502" mass="57546">MEVRSDGLRSDKIPVAQPPIQRTRLKVWFIRVCSSILLWTCLVQLFALGELWHPRFFAGISQKTSQISPVTSVRVDQVVAPPPLLPPRNYTSNGFLRVTCNGGLNQMRAAICDMVTVARFLNLTLVVPELDKTSFWADTSDFADIFDVKHFIDSLRDEVRIIKRLPKKFNTRHGFQLLVMQPISWSSEKYYLEQVLPLFQKHKVVHFNKTDARLANNGLSLDFQRLRCRVNFQALKFTPKIEALGYKLIHLLQGKGSFIALHLRYEMDMLAFSGCNHGCTEEEAEQLKQMRYAYPWWRDKEINSEEKRSQGLCPLTPEETALVLQALGFDKDTQIYIASGETYGSERRLAALRAVFPNTMKKDMLLDPDDLQQFQNHSSQMAALDFMVSVASNIFIPTYDGNMAKLVEGHRRHLGFKKTISLDRKRLVELLDLHQNGTLPWDSFATAVREAHENRTGQPVLRRVIPDKPKEEDYFYANPQECLCQDPNCHDLLAPSDTSVGQ</sequence>
<dbReference type="InterPro" id="IPR024709">
    <property type="entry name" value="FucosylTrfase_pln"/>
</dbReference>
<feature type="transmembrane region" description="Helical" evidence="14">
    <location>
        <begin position="28"/>
        <end position="48"/>
    </location>
</feature>
<evidence type="ECO:0000256" key="5">
    <source>
        <dbReference type="ARBA" id="ARBA00022679"/>
    </source>
</evidence>
<dbReference type="InterPro" id="IPR019378">
    <property type="entry name" value="GDP-Fuc_O-FucTrfase"/>
</dbReference>
<keyword evidence="5" id="KW-0808">Transferase</keyword>
<keyword evidence="6 14" id="KW-0812">Transmembrane</keyword>
<keyword evidence="8 14" id="KW-1133">Transmembrane helix</keyword>
<comment type="pathway">
    <text evidence="2">Glycan metabolism.</text>
</comment>